<dbReference type="Proteomes" id="UP000240971">
    <property type="component" value="Unassembled WGS sequence"/>
</dbReference>
<dbReference type="EMBL" id="PYAW01000006">
    <property type="protein sequence ID" value="PSL44254.1"/>
    <property type="molecule type" value="Genomic_DNA"/>
</dbReference>
<accession>A0A2P8HDE9</accession>
<keyword evidence="4" id="KW-1185">Reference proteome</keyword>
<reference evidence="3 4" key="1">
    <citation type="submission" date="2018-03" db="EMBL/GenBank/DDBJ databases">
        <title>Genomic Encyclopedia of Archaeal and Bacterial Type Strains, Phase II (KMG-II): from individual species to whole genera.</title>
        <authorList>
            <person name="Goeker M."/>
        </authorList>
    </citation>
    <scope>NUCLEOTIDE SEQUENCE [LARGE SCALE GENOMIC DNA]</scope>
    <source>
        <strain evidence="3 4">DSM 24859</strain>
    </source>
</reference>
<dbReference type="PROSITE" id="PS51257">
    <property type="entry name" value="PROKAR_LIPOPROTEIN"/>
    <property type="match status" value="1"/>
</dbReference>
<name>A0A2P8HDE9_CHINA</name>
<dbReference type="Pfam" id="PF07494">
    <property type="entry name" value="Reg_prop"/>
    <property type="match status" value="5"/>
</dbReference>
<evidence type="ECO:0000256" key="1">
    <source>
        <dbReference type="ARBA" id="ARBA00022553"/>
    </source>
</evidence>
<proteinExistence type="predicted"/>
<evidence type="ECO:0000256" key="2">
    <source>
        <dbReference type="SAM" id="SignalP"/>
    </source>
</evidence>
<dbReference type="GO" id="GO:0000155">
    <property type="term" value="F:phosphorelay sensor kinase activity"/>
    <property type="evidence" value="ECO:0007669"/>
    <property type="project" value="TreeGrafter"/>
</dbReference>
<comment type="caution">
    <text evidence="3">The sequence shown here is derived from an EMBL/GenBank/DDBJ whole genome shotgun (WGS) entry which is preliminary data.</text>
</comment>
<keyword evidence="2" id="KW-0732">Signal</keyword>
<evidence type="ECO:0000313" key="4">
    <source>
        <dbReference type="Proteomes" id="UP000240971"/>
    </source>
</evidence>
<dbReference type="PANTHER" id="PTHR43547">
    <property type="entry name" value="TWO-COMPONENT HISTIDINE KINASE"/>
    <property type="match status" value="1"/>
</dbReference>
<dbReference type="Gene3D" id="2.130.10.10">
    <property type="entry name" value="YVTN repeat-like/Quinoprotein amine dehydrogenase"/>
    <property type="match status" value="5"/>
</dbReference>
<dbReference type="InterPro" id="IPR011110">
    <property type="entry name" value="Reg_prop"/>
</dbReference>
<feature type="signal peptide" evidence="2">
    <location>
        <begin position="1"/>
        <end position="25"/>
    </location>
</feature>
<sequence length="368" mass="41058">MKKHYTYKLFSTFLFLLIFATSCNAQDKIKQTQSGINEPKAITTGQSKIIKTQGTDQYQNVHCGLQDKAGNLWFGTTGEGVYCYDGKSFTNFTTKDGLCNNTVWSILEDKAGSIWFGTAAGICRYDGKTFTSIPIAVTNGSNLFYNSPNNNPSVKNAVWSIFQDNSGKIWFGTDDGVYCYSGTFFTRFLDNNTIINKNGLHLKMVQCILEDKNRNIWFGSGLSASEGLCRYDGKSITGFKPNGDGWVRSILEDKNGNLWFTCRFHGVCRYDGKTFTKFAQKEEFSKTGTGSILEDKMGNIWFASLGKDEDGGVWCFDGKSFKNFTTKDGLSNNSVFCIVEDKAGNIWLGSRGMGLCRYDGKTFISFSE</sequence>
<dbReference type="PANTHER" id="PTHR43547:SF2">
    <property type="entry name" value="HYBRID SIGNAL TRANSDUCTION HISTIDINE KINASE C"/>
    <property type="match status" value="1"/>
</dbReference>
<gene>
    <name evidence="3" type="ORF">CLV51_106120</name>
</gene>
<dbReference type="RefSeq" id="WP_106530541.1">
    <property type="nucleotide sequence ID" value="NZ_PYAW01000006.1"/>
</dbReference>
<protein>
    <submittedName>
        <fullName evidence="3">Two component regulator with propeller domain</fullName>
    </submittedName>
</protein>
<dbReference type="InterPro" id="IPR015943">
    <property type="entry name" value="WD40/YVTN_repeat-like_dom_sf"/>
</dbReference>
<keyword evidence="1" id="KW-0597">Phosphoprotein</keyword>
<evidence type="ECO:0000313" key="3">
    <source>
        <dbReference type="EMBL" id="PSL44254.1"/>
    </source>
</evidence>
<organism evidence="3 4">
    <name type="scientific">Chitinophaga niastensis</name>
    <dbReference type="NCBI Taxonomy" id="536980"/>
    <lineage>
        <taxon>Bacteria</taxon>
        <taxon>Pseudomonadati</taxon>
        <taxon>Bacteroidota</taxon>
        <taxon>Chitinophagia</taxon>
        <taxon>Chitinophagales</taxon>
        <taxon>Chitinophagaceae</taxon>
        <taxon>Chitinophaga</taxon>
    </lineage>
</organism>
<dbReference type="SUPFAM" id="SSF63829">
    <property type="entry name" value="Calcium-dependent phosphotriesterase"/>
    <property type="match status" value="2"/>
</dbReference>
<feature type="chain" id="PRO_5015192813" evidence="2">
    <location>
        <begin position="26"/>
        <end position="368"/>
    </location>
</feature>
<dbReference type="AlphaFoldDB" id="A0A2P8HDE9"/>
<dbReference type="OrthoDB" id="799853at2"/>